<keyword evidence="2" id="KW-1185">Reference proteome</keyword>
<dbReference type="AlphaFoldDB" id="A0AAN7ZC56"/>
<organism evidence="1 2">
    <name type="scientific">Xylaria bambusicola</name>
    <dbReference type="NCBI Taxonomy" id="326684"/>
    <lineage>
        <taxon>Eukaryota</taxon>
        <taxon>Fungi</taxon>
        <taxon>Dikarya</taxon>
        <taxon>Ascomycota</taxon>
        <taxon>Pezizomycotina</taxon>
        <taxon>Sordariomycetes</taxon>
        <taxon>Xylariomycetidae</taxon>
        <taxon>Xylariales</taxon>
        <taxon>Xylariaceae</taxon>
        <taxon>Xylaria</taxon>
    </lineage>
</organism>
<dbReference type="EMBL" id="JAWHQM010000038">
    <property type="protein sequence ID" value="KAK5634043.1"/>
    <property type="molecule type" value="Genomic_DNA"/>
</dbReference>
<dbReference type="Proteomes" id="UP001305414">
    <property type="component" value="Unassembled WGS sequence"/>
</dbReference>
<evidence type="ECO:0000313" key="1">
    <source>
        <dbReference type="EMBL" id="KAK5634043.1"/>
    </source>
</evidence>
<proteinExistence type="predicted"/>
<protein>
    <submittedName>
        <fullName evidence="1">Uncharacterized protein</fullName>
    </submittedName>
</protein>
<sequence length="60" mass="6744">MWNNDIASHHHKIVHTYSRPLSPSVGLLTNAEIRSDFPALIQELPYEVALPNAHCAPRDV</sequence>
<name>A0AAN7ZC56_9PEZI</name>
<gene>
    <name evidence="1" type="ORF">RRF57_009757</name>
</gene>
<comment type="caution">
    <text evidence="1">The sequence shown here is derived from an EMBL/GenBank/DDBJ whole genome shotgun (WGS) entry which is preliminary data.</text>
</comment>
<reference evidence="1 2" key="1">
    <citation type="submission" date="2023-10" db="EMBL/GenBank/DDBJ databases">
        <title>Draft genome sequence of Xylaria bambusicola isolate GMP-LS, the root and basal stem rot pathogen of sugarcane in Indonesia.</title>
        <authorList>
            <person name="Selvaraj P."/>
            <person name="Muralishankar V."/>
            <person name="Muruganantham S."/>
            <person name="Sp S."/>
            <person name="Haryani S."/>
            <person name="Lau K.J.X."/>
            <person name="Naqvi N.I."/>
        </authorList>
    </citation>
    <scope>NUCLEOTIDE SEQUENCE [LARGE SCALE GENOMIC DNA]</scope>
    <source>
        <strain evidence="1">GMP-LS</strain>
    </source>
</reference>
<evidence type="ECO:0000313" key="2">
    <source>
        <dbReference type="Proteomes" id="UP001305414"/>
    </source>
</evidence>
<accession>A0AAN7ZC56</accession>